<organism evidence="6 7">
    <name type="scientific">[Clostridium] citroniae WAL-19142</name>
    <dbReference type="NCBI Taxonomy" id="742734"/>
    <lineage>
        <taxon>Bacteria</taxon>
        <taxon>Bacillati</taxon>
        <taxon>Bacillota</taxon>
        <taxon>Clostridia</taxon>
        <taxon>Lachnospirales</taxon>
        <taxon>Lachnospiraceae</taxon>
        <taxon>Enterocloster</taxon>
    </lineage>
</organism>
<dbReference type="InterPro" id="IPR000587">
    <property type="entry name" value="Creatinase_N"/>
</dbReference>
<evidence type="ECO:0000256" key="2">
    <source>
        <dbReference type="ARBA" id="ARBA00022801"/>
    </source>
</evidence>
<dbReference type="Pfam" id="PF01321">
    <property type="entry name" value="Creatinase_N"/>
    <property type="match status" value="1"/>
</dbReference>
<dbReference type="Proteomes" id="UP000037392">
    <property type="component" value="Unassembled WGS sequence"/>
</dbReference>
<evidence type="ECO:0000256" key="1">
    <source>
        <dbReference type="ARBA" id="ARBA00022723"/>
    </source>
</evidence>
<dbReference type="Gene3D" id="3.40.350.10">
    <property type="entry name" value="Creatinase/prolidase N-terminal domain"/>
    <property type="match status" value="1"/>
</dbReference>
<dbReference type="PROSITE" id="PS00491">
    <property type="entry name" value="PROLINE_PEPTIDASE"/>
    <property type="match status" value="1"/>
</dbReference>
<protein>
    <recommendedName>
        <fullName evidence="8">Peptidase M24 domain-containing protein</fullName>
    </recommendedName>
</protein>
<dbReference type="InterPro" id="IPR050659">
    <property type="entry name" value="Peptidase_M24B"/>
</dbReference>
<dbReference type="InterPro" id="IPR001131">
    <property type="entry name" value="Peptidase_M24B_aminopep-P_CS"/>
</dbReference>
<dbReference type="OrthoDB" id="9806388at2"/>
<comment type="caution">
    <text evidence="6">The sequence shown here is derived from an EMBL/GenBank/DDBJ whole genome shotgun (WGS) entry which is preliminary data.</text>
</comment>
<dbReference type="SUPFAM" id="SSF55920">
    <property type="entry name" value="Creatinase/aminopeptidase"/>
    <property type="match status" value="1"/>
</dbReference>
<keyword evidence="2" id="KW-0378">Hydrolase</keyword>
<proteinExistence type="inferred from homology"/>
<dbReference type="PATRIC" id="fig|742734.4.peg.1039"/>
<comment type="similarity">
    <text evidence="3">Belongs to the peptidase M24B family.</text>
</comment>
<dbReference type="InterPro" id="IPR036005">
    <property type="entry name" value="Creatinase/aminopeptidase-like"/>
</dbReference>
<dbReference type="Pfam" id="PF00557">
    <property type="entry name" value="Peptidase_M24"/>
    <property type="match status" value="1"/>
</dbReference>
<reference evidence="6 7" key="1">
    <citation type="submission" date="2011-04" db="EMBL/GenBank/DDBJ databases">
        <title>The Genome Sequence of Clostridium citroniae WAL-19142.</title>
        <authorList>
            <consortium name="The Broad Institute Genome Sequencing Platform"/>
            <person name="Earl A."/>
            <person name="Ward D."/>
            <person name="Feldgarden M."/>
            <person name="Gevers D."/>
            <person name="Warren Y.A."/>
            <person name="Tyrrell K.L."/>
            <person name="Citron D.M."/>
            <person name="Goldstein E.J."/>
            <person name="Daigneault M."/>
            <person name="Allen-Vercoe E."/>
            <person name="Young S.K."/>
            <person name="Zeng Q."/>
            <person name="Gargeya S."/>
            <person name="Fitzgerald M."/>
            <person name="Haas B."/>
            <person name="Abouelleil A."/>
            <person name="Alvarado L."/>
            <person name="Arachchi H.M."/>
            <person name="Berlin A."/>
            <person name="Brown A."/>
            <person name="Chapman S.B."/>
            <person name="Chen Z."/>
            <person name="Dunbar C."/>
            <person name="Freedman E."/>
            <person name="Gearin G."/>
            <person name="Gellesch M."/>
            <person name="Goldberg J."/>
            <person name="Griggs A."/>
            <person name="Gujja S."/>
            <person name="Heilman E.R."/>
            <person name="Heiman D."/>
            <person name="Howarth C."/>
            <person name="Larson L."/>
            <person name="Lui A."/>
            <person name="MacDonald P.J."/>
            <person name="Mehta T."/>
            <person name="Montmayeur A."/>
            <person name="Murphy C."/>
            <person name="Neiman D."/>
            <person name="Pearson M."/>
            <person name="Priest M."/>
            <person name="Roberts A."/>
            <person name="Saif S."/>
            <person name="Shea T."/>
            <person name="Shenoy N."/>
            <person name="Sisk P."/>
            <person name="Stolte C."/>
            <person name="Sykes S."/>
            <person name="White J."/>
            <person name="Yandava C."/>
            <person name="Wortman J."/>
            <person name="Nusbaum C."/>
            <person name="Birren B."/>
        </authorList>
    </citation>
    <scope>NUCLEOTIDE SEQUENCE [LARGE SCALE GENOMIC DNA]</scope>
    <source>
        <strain evidence="6 7">WAL-19142</strain>
    </source>
</reference>
<dbReference type="EMBL" id="ADLK01000006">
    <property type="protein sequence ID" value="KMW23188.1"/>
    <property type="molecule type" value="Genomic_DNA"/>
</dbReference>
<dbReference type="PANTHER" id="PTHR46112">
    <property type="entry name" value="AMINOPEPTIDASE"/>
    <property type="match status" value="1"/>
</dbReference>
<dbReference type="GeneID" id="93165339"/>
<evidence type="ECO:0000256" key="3">
    <source>
        <dbReference type="RuleBase" id="RU000590"/>
    </source>
</evidence>
<dbReference type="InterPro" id="IPR029149">
    <property type="entry name" value="Creatin/AminoP/Spt16_N"/>
</dbReference>
<sequence>MKRNRVDAVLDRLEQMGLEQLVITDATSIFYLTGIWVDAGERLVALYLSRHRDCCFFVNNMFNLPPDPGVKIVRFSDTDPYLEMLAGCTDSTRPLGVDKNMPARFLLPLMSMGCGAEYVNASICVDGARAVKDEEEMEAMRRVSAINDKAMAEFKALLKEGVTEREISNQMKEIYQKLGADDLSFPPSVCFGANAAIGHYRSGNVALKKGDCALLDVGCKKDSYCADMTRTFFCGEIAKEEHRRVYELVLEANRAAEAIIKPGVRLCDIDAAARKVIEDAGYGDRFTHRLGHFIGLEVHDFGDVSGANQETAVPGNIFSIEPGIYLEGDVGVRIEDLVLVTETGCEILNSYGKDLEII</sequence>
<gene>
    <name evidence="6" type="ORF">HMPREF9470_00979</name>
</gene>
<feature type="domain" description="Creatinase N-terminal" evidence="5">
    <location>
        <begin position="5"/>
        <end position="131"/>
    </location>
</feature>
<evidence type="ECO:0000259" key="5">
    <source>
        <dbReference type="Pfam" id="PF01321"/>
    </source>
</evidence>
<evidence type="ECO:0000313" key="7">
    <source>
        <dbReference type="Proteomes" id="UP000037392"/>
    </source>
</evidence>
<evidence type="ECO:0008006" key="8">
    <source>
        <dbReference type="Google" id="ProtNLM"/>
    </source>
</evidence>
<dbReference type="RefSeq" id="WP_007867122.1">
    <property type="nucleotide sequence ID" value="NZ_KQ235876.1"/>
</dbReference>
<accession>A0A0J9CDB4</accession>
<dbReference type="PANTHER" id="PTHR46112:SF3">
    <property type="entry name" value="AMINOPEPTIDASE YPDF"/>
    <property type="match status" value="1"/>
</dbReference>
<name>A0A0J9CDB4_9FIRM</name>
<dbReference type="AlphaFoldDB" id="A0A0J9CDB4"/>
<evidence type="ECO:0000313" key="6">
    <source>
        <dbReference type="EMBL" id="KMW23188.1"/>
    </source>
</evidence>
<dbReference type="GO" id="GO:0046872">
    <property type="term" value="F:metal ion binding"/>
    <property type="evidence" value="ECO:0007669"/>
    <property type="project" value="UniProtKB-KW"/>
</dbReference>
<feature type="domain" description="Peptidase M24" evidence="4">
    <location>
        <begin position="138"/>
        <end position="342"/>
    </location>
</feature>
<dbReference type="InterPro" id="IPR000994">
    <property type="entry name" value="Pept_M24"/>
</dbReference>
<dbReference type="CDD" id="cd01092">
    <property type="entry name" value="APP-like"/>
    <property type="match status" value="1"/>
</dbReference>
<keyword evidence="1 3" id="KW-0479">Metal-binding</keyword>
<evidence type="ECO:0000259" key="4">
    <source>
        <dbReference type="Pfam" id="PF00557"/>
    </source>
</evidence>
<dbReference type="SUPFAM" id="SSF53092">
    <property type="entry name" value="Creatinase/prolidase N-terminal domain"/>
    <property type="match status" value="1"/>
</dbReference>
<dbReference type="GO" id="GO:0016787">
    <property type="term" value="F:hydrolase activity"/>
    <property type="evidence" value="ECO:0007669"/>
    <property type="project" value="UniProtKB-KW"/>
</dbReference>
<dbReference type="Gene3D" id="3.90.230.10">
    <property type="entry name" value="Creatinase/methionine aminopeptidase superfamily"/>
    <property type="match status" value="1"/>
</dbReference>